<dbReference type="InterPro" id="IPR016169">
    <property type="entry name" value="FAD-bd_PCMH_sub2"/>
</dbReference>
<dbReference type="SUPFAM" id="SSF54631">
    <property type="entry name" value="CBS-domain pair"/>
    <property type="match status" value="1"/>
</dbReference>
<dbReference type="PROSITE" id="PS51371">
    <property type="entry name" value="CBS"/>
    <property type="match status" value="2"/>
</dbReference>
<evidence type="ECO:0000313" key="15">
    <source>
        <dbReference type="EMBL" id="PWJ55715.1"/>
    </source>
</evidence>
<keyword evidence="16" id="KW-1185">Reference proteome</keyword>
<evidence type="ECO:0000256" key="11">
    <source>
        <dbReference type="SAM" id="MobiDB-lite"/>
    </source>
</evidence>
<comment type="similarity">
    <text evidence="2">Belongs to the UPF0053 family.</text>
</comment>
<evidence type="ECO:0000256" key="6">
    <source>
        <dbReference type="ARBA" id="ARBA00022989"/>
    </source>
</evidence>
<keyword evidence="5" id="KW-0677">Repeat</keyword>
<feature type="domain" description="CNNM transmembrane" evidence="14">
    <location>
        <begin position="1"/>
        <end position="199"/>
    </location>
</feature>
<dbReference type="EMBL" id="QGDQ01000002">
    <property type="protein sequence ID" value="PWJ55715.1"/>
    <property type="molecule type" value="Genomic_DNA"/>
</dbReference>
<evidence type="ECO:0000256" key="3">
    <source>
        <dbReference type="ARBA" id="ARBA00022475"/>
    </source>
</evidence>
<evidence type="ECO:0000259" key="14">
    <source>
        <dbReference type="PROSITE" id="PS51846"/>
    </source>
</evidence>
<dbReference type="InterPro" id="IPR044751">
    <property type="entry name" value="Ion_transp-like_CBS"/>
</dbReference>
<accession>A0A316AD82</accession>
<evidence type="ECO:0000256" key="9">
    <source>
        <dbReference type="PROSITE-ProRule" id="PRU00703"/>
    </source>
</evidence>
<evidence type="ECO:0000256" key="7">
    <source>
        <dbReference type="ARBA" id="ARBA00023122"/>
    </source>
</evidence>
<dbReference type="GO" id="GO:0005886">
    <property type="term" value="C:plasma membrane"/>
    <property type="evidence" value="ECO:0007669"/>
    <property type="project" value="UniProtKB-SubCell"/>
</dbReference>
<feature type="transmembrane region" description="Helical" evidence="12">
    <location>
        <begin position="6"/>
        <end position="30"/>
    </location>
</feature>
<dbReference type="RefSeq" id="WP_211319171.1">
    <property type="nucleotide sequence ID" value="NZ_QGDQ01000002.1"/>
</dbReference>
<feature type="domain" description="CBS" evidence="13">
    <location>
        <begin position="218"/>
        <end position="277"/>
    </location>
</feature>
<dbReference type="SUPFAM" id="SSF56176">
    <property type="entry name" value="FAD-binding/transporter-associated domain-like"/>
    <property type="match status" value="1"/>
</dbReference>
<sequence length="468" mass="50104">MEPGLLLNITVVVVLVLVGGFFSCSELAVVSLRESQVRAMAAKGGRGTAVGRLTGDTNRFLSAVQIGVTLSGFLASAFGGSQIAVVVAPWLVSLGLSQGVADVVALVVVTALVTYVSLVLGELVPKRLALQRSEGVSLFVAPILDRIAAVTTPVVWLLGRSTDLVGRLIGLDPNASREEVSEEELRDMVSTHEQLDEAERRIVADVFDAADRRLSEVMVPRTEVAFLAADLDLEEAAAVVEDQPHSRYPVTGESSDDVLGFVHVRDVLTAVHRGQEGTVRDLVRPVSLLPGSKTLLPSLTEMRRSGRHLAVVVDEYGGTDGIVTLEDLVEELVGEIEDEYDPHAGEPRWSSSAAGPVELDGLLHRDEVEEATGVELPEGPYETLAGFVMTSLGRLPGLGDEVRDLGHHFTVVELDGRRPSRIRVEPLPQDGDENSTDQDDTDQDGDADRDARPGGAEDEQPESTRSPA</sequence>
<dbReference type="InterPro" id="IPR046342">
    <property type="entry name" value="CBS_dom_sf"/>
</dbReference>
<keyword evidence="8 10" id="KW-0472">Membrane</keyword>
<organism evidence="15 16">
    <name type="scientific">Quadrisphaera granulorum</name>
    <dbReference type="NCBI Taxonomy" id="317664"/>
    <lineage>
        <taxon>Bacteria</taxon>
        <taxon>Bacillati</taxon>
        <taxon>Actinomycetota</taxon>
        <taxon>Actinomycetes</taxon>
        <taxon>Kineosporiales</taxon>
        <taxon>Kineosporiaceae</taxon>
        <taxon>Quadrisphaera</taxon>
    </lineage>
</organism>
<dbReference type="CDD" id="cd04590">
    <property type="entry name" value="CBS_pair_CorC_HlyC_assoc"/>
    <property type="match status" value="1"/>
</dbReference>
<evidence type="ECO:0000256" key="1">
    <source>
        <dbReference type="ARBA" id="ARBA00004651"/>
    </source>
</evidence>
<evidence type="ECO:0000313" key="16">
    <source>
        <dbReference type="Proteomes" id="UP000245469"/>
    </source>
</evidence>
<feature type="compositionally biased region" description="Acidic residues" evidence="11">
    <location>
        <begin position="430"/>
        <end position="445"/>
    </location>
</feature>
<dbReference type="PANTHER" id="PTHR43099:SF5">
    <property type="entry name" value="HLYC_CORC FAMILY TRANSPORTER"/>
    <property type="match status" value="1"/>
</dbReference>
<name>A0A316AD82_9ACTN</name>
<dbReference type="Gene3D" id="3.10.580.10">
    <property type="entry name" value="CBS-domain"/>
    <property type="match status" value="1"/>
</dbReference>
<proteinExistence type="inferred from homology"/>
<dbReference type="InterPro" id="IPR005170">
    <property type="entry name" value="Transptr-assoc_dom"/>
</dbReference>
<dbReference type="SMART" id="SM01091">
    <property type="entry name" value="CorC_HlyC"/>
    <property type="match status" value="1"/>
</dbReference>
<evidence type="ECO:0000256" key="10">
    <source>
        <dbReference type="PROSITE-ProRule" id="PRU01193"/>
    </source>
</evidence>
<keyword evidence="7 9" id="KW-0129">CBS domain</keyword>
<dbReference type="PROSITE" id="PS51846">
    <property type="entry name" value="CNNM"/>
    <property type="match status" value="1"/>
</dbReference>
<protein>
    <submittedName>
        <fullName evidence="15">Putative hemolysin</fullName>
    </submittedName>
</protein>
<dbReference type="Gene3D" id="3.30.465.10">
    <property type="match status" value="1"/>
</dbReference>
<feature type="transmembrane region" description="Helical" evidence="12">
    <location>
        <begin position="68"/>
        <end position="91"/>
    </location>
</feature>
<gene>
    <name evidence="15" type="ORF">BXY45_10278</name>
</gene>
<dbReference type="InterPro" id="IPR002550">
    <property type="entry name" value="CNNM"/>
</dbReference>
<dbReference type="GO" id="GO:0050660">
    <property type="term" value="F:flavin adenine dinucleotide binding"/>
    <property type="evidence" value="ECO:0007669"/>
    <property type="project" value="InterPro"/>
</dbReference>
<feature type="region of interest" description="Disordered" evidence="11">
    <location>
        <begin position="420"/>
        <end position="468"/>
    </location>
</feature>
<dbReference type="InterPro" id="IPR000644">
    <property type="entry name" value="CBS_dom"/>
</dbReference>
<evidence type="ECO:0000259" key="13">
    <source>
        <dbReference type="PROSITE" id="PS51371"/>
    </source>
</evidence>
<feature type="transmembrane region" description="Helical" evidence="12">
    <location>
        <begin position="103"/>
        <end position="124"/>
    </location>
</feature>
<evidence type="ECO:0000256" key="12">
    <source>
        <dbReference type="SAM" id="Phobius"/>
    </source>
</evidence>
<evidence type="ECO:0000256" key="2">
    <source>
        <dbReference type="ARBA" id="ARBA00006337"/>
    </source>
</evidence>
<dbReference type="PANTHER" id="PTHR43099">
    <property type="entry name" value="UPF0053 PROTEIN YRKA"/>
    <property type="match status" value="1"/>
</dbReference>
<keyword evidence="4 10" id="KW-0812">Transmembrane</keyword>
<feature type="transmembrane region" description="Helical" evidence="12">
    <location>
        <begin position="136"/>
        <end position="158"/>
    </location>
</feature>
<dbReference type="FunFam" id="3.10.580.10:FF:000002">
    <property type="entry name" value="Magnesium/cobalt efflux protein CorC"/>
    <property type="match status" value="1"/>
</dbReference>
<keyword evidence="6 10" id="KW-1133">Transmembrane helix</keyword>
<dbReference type="InterPro" id="IPR051676">
    <property type="entry name" value="UPF0053_domain"/>
</dbReference>
<dbReference type="SMART" id="SM00116">
    <property type="entry name" value="CBS"/>
    <property type="match status" value="2"/>
</dbReference>
<feature type="domain" description="CBS" evidence="13">
    <location>
        <begin position="282"/>
        <end position="339"/>
    </location>
</feature>
<dbReference type="Pfam" id="PF03471">
    <property type="entry name" value="CorC_HlyC"/>
    <property type="match status" value="1"/>
</dbReference>
<reference evidence="15 16" key="1">
    <citation type="submission" date="2018-03" db="EMBL/GenBank/DDBJ databases">
        <title>Genomic Encyclopedia of Archaeal and Bacterial Type Strains, Phase II (KMG-II): from individual species to whole genera.</title>
        <authorList>
            <person name="Goeker M."/>
        </authorList>
    </citation>
    <scope>NUCLEOTIDE SEQUENCE [LARGE SCALE GENOMIC DNA]</scope>
    <source>
        <strain evidence="15 16">DSM 44889</strain>
    </source>
</reference>
<keyword evidence="3" id="KW-1003">Cell membrane</keyword>
<dbReference type="Proteomes" id="UP000245469">
    <property type="component" value="Unassembled WGS sequence"/>
</dbReference>
<comment type="caution">
    <text evidence="15">The sequence shown here is derived from an EMBL/GenBank/DDBJ whole genome shotgun (WGS) entry which is preliminary data.</text>
</comment>
<dbReference type="Pfam" id="PF00571">
    <property type="entry name" value="CBS"/>
    <property type="match status" value="2"/>
</dbReference>
<dbReference type="AlphaFoldDB" id="A0A316AD82"/>
<evidence type="ECO:0000256" key="8">
    <source>
        <dbReference type="ARBA" id="ARBA00023136"/>
    </source>
</evidence>
<comment type="subcellular location">
    <subcellularLocation>
        <location evidence="1">Cell membrane</location>
        <topology evidence="1">Multi-pass membrane protein</topology>
    </subcellularLocation>
</comment>
<dbReference type="InterPro" id="IPR036318">
    <property type="entry name" value="FAD-bd_PCMH-like_sf"/>
</dbReference>
<evidence type="ECO:0000256" key="5">
    <source>
        <dbReference type="ARBA" id="ARBA00022737"/>
    </source>
</evidence>
<evidence type="ECO:0000256" key="4">
    <source>
        <dbReference type="ARBA" id="ARBA00022692"/>
    </source>
</evidence>
<dbReference type="Pfam" id="PF01595">
    <property type="entry name" value="CNNM"/>
    <property type="match status" value="1"/>
</dbReference>